<evidence type="ECO:0000313" key="1">
    <source>
        <dbReference type="EMBL" id="THU65185.1"/>
    </source>
</evidence>
<accession>A0A4V4H7U1</accession>
<protein>
    <submittedName>
        <fullName evidence="1">Uncharacterized protein</fullName>
    </submittedName>
</protein>
<reference evidence="1 2" key="1">
    <citation type="journal article" date="2019" name="Nat. Plants">
        <title>Genome sequencing of Musa balbisiana reveals subgenome evolution and function divergence in polyploid bananas.</title>
        <authorList>
            <person name="Yao X."/>
        </authorList>
    </citation>
    <scope>NUCLEOTIDE SEQUENCE [LARGE SCALE GENOMIC DNA]</scope>
    <source>
        <strain evidence="2">cv. DH-PKW</strain>
        <tissue evidence="1">Leaves</tissue>
    </source>
</reference>
<keyword evidence="2" id="KW-1185">Reference proteome</keyword>
<dbReference type="AlphaFoldDB" id="A0A4V4H7U1"/>
<evidence type="ECO:0000313" key="2">
    <source>
        <dbReference type="Proteomes" id="UP000317650"/>
    </source>
</evidence>
<sequence length="89" mass="9872">MGSTVPVVSLAPDSTGETINYWTGLESWLVASSVMQHRFQRDPPITRSNTSPLFTAQRGTKQIATAAHRGVSLRDFIDHGRISDHDKHK</sequence>
<dbReference type="EMBL" id="PYDT01000003">
    <property type="protein sequence ID" value="THU65185.1"/>
    <property type="molecule type" value="Genomic_DNA"/>
</dbReference>
<gene>
    <name evidence="1" type="ORF">C4D60_Mb05t01010</name>
</gene>
<organism evidence="1 2">
    <name type="scientific">Musa balbisiana</name>
    <name type="common">Banana</name>
    <dbReference type="NCBI Taxonomy" id="52838"/>
    <lineage>
        <taxon>Eukaryota</taxon>
        <taxon>Viridiplantae</taxon>
        <taxon>Streptophyta</taxon>
        <taxon>Embryophyta</taxon>
        <taxon>Tracheophyta</taxon>
        <taxon>Spermatophyta</taxon>
        <taxon>Magnoliopsida</taxon>
        <taxon>Liliopsida</taxon>
        <taxon>Zingiberales</taxon>
        <taxon>Musaceae</taxon>
        <taxon>Musa</taxon>
    </lineage>
</organism>
<proteinExistence type="predicted"/>
<name>A0A4V4H7U1_MUSBA</name>
<comment type="caution">
    <text evidence="1">The sequence shown here is derived from an EMBL/GenBank/DDBJ whole genome shotgun (WGS) entry which is preliminary data.</text>
</comment>
<dbReference type="Proteomes" id="UP000317650">
    <property type="component" value="Chromosome 5"/>
</dbReference>